<protein>
    <recommendedName>
        <fullName evidence="9">Dof zinc finger protein</fullName>
    </recommendedName>
</protein>
<evidence type="ECO:0000256" key="3">
    <source>
        <dbReference type="ARBA" id="ARBA00022833"/>
    </source>
</evidence>
<dbReference type="Pfam" id="PF02701">
    <property type="entry name" value="Zn_ribbon_Dof"/>
    <property type="match status" value="1"/>
</dbReference>
<dbReference type="EMBL" id="JBJXBP010000004">
    <property type="protein sequence ID" value="KAL3832830.1"/>
    <property type="molecule type" value="Genomic_DNA"/>
</dbReference>
<feature type="region of interest" description="Disordered" evidence="10">
    <location>
        <begin position="83"/>
        <end position="128"/>
    </location>
</feature>
<evidence type="ECO:0000256" key="6">
    <source>
        <dbReference type="ARBA" id="ARBA00023163"/>
    </source>
</evidence>
<evidence type="ECO:0000313" key="13">
    <source>
        <dbReference type="Proteomes" id="UP001634393"/>
    </source>
</evidence>
<dbReference type="GO" id="GO:0003700">
    <property type="term" value="F:DNA-binding transcription factor activity"/>
    <property type="evidence" value="ECO:0007669"/>
    <property type="project" value="UniProtKB-UniRule"/>
</dbReference>
<feature type="compositionally biased region" description="Low complexity" evidence="10">
    <location>
        <begin position="99"/>
        <end position="118"/>
    </location>
</feature>
<keyword evidence="2 8" id="KW-0863">Zinc-finger</keyword>
<comment type="caution">
    <text evidence="12">The sequence shown here is derived from an EMBL/GenBank/DDBJ whole genome shotgun (WGS) entry which is preliminary data.</text>
</comment>
<dbReference type="InterPro" id="IPR003851">
    <property type="entry name" value="Znf_Dof"/>
</dbReference>
<evidence type="ECO:0000313" key="12">
    <source>
        <dbReference type="EMBL" id="KAL3832830.1"/>
    </source>
</evidence>
<keyword evidence="5 8" id="KW-0238">DNA-binding</keyword>
<reference evidence="12 13" key="1">
    <citation type="submission" date="2024-12" db="EMBL/GenBank/DDBJ databases">
        <title>The unique morphological basis and parallel evolutionary history of personate flowers in Penstemon.</title>
        <authorList>
            <person name="Depatie T.H."/>
            <person name="Wessinger C.A."/>
        </authorList>
    </citation>
    <scope>NUCLEOTIDE SEQUENCE [LARGE SCALE GENOMIC DNA]</scope>
    <source>
        <strain evidence="12">WTNN_2</strain>
        <tissue evidence="12">Leaf</tissue>
    </source>
</reference>
<evidence type="ECO:0000256" key="2">
    <source>
        <dbReference type="ARBA" id="ARBA00022771"/>
    </source>
</evidence>
<dbReference type="AlphaFoldDB" id="A0ABD3T7Z5"/>
<evidence type="ECO:0000256" key="10">
    <source>
        <dbReference type="SAM" id="MobiDB-lite"/>
    </source>
</evidence>
<dbReference type="PANTHER" id="PTHR31992:SF301">
    <property type="entry name" value="DOF ZINC FINGER PROTEIN DOF3.7"/>
    <property type="match status" value="1"/>
</dbReference>
<keyword evidence="7 8" id="KW-0539">Nucleus</keyword>
<evidence type="ECO:0000256" key="9">
    <source>
        <dbReference type="RuleBase" id="RU369094"/>
    </source>
</evidence>
<evidence type="ECO:0000256" key="7">
    <source>
        <dbReference type="ARBA" id="ARBA00023242"/>
    </source>
</evidence>
<keyword evidence="3 9" id="KW-0862">Zinc</keyword>
<comment type="subcellular location">
    <subcellularLocation>
        <location evidence="8 9">Nucleus</location>
    </subcellularLocation>
</comment>
<name>A0ABD3T7Z5_9LAMI</name>
<accession>A0ABD3T7Z5</accession>
<sequence>MDSAQWMQEIGVAKSMDSSIGDPRQVMEKKVCVRAQKEEQAINCPRCNSTNTKFCYYNNYSLTQPRYFCKTCRRYWTEGGTLRNVPVGGGSRKNKKSTSSSSSQSIIQSHNNNNNSISSHDHHPNPKIHINEYHDQRQAPLQDLNLGFQAPQDHYNHSRGLVPQFLEFPKVFEGRDLINTSSSSTSSSSAPISALNLLRNEIAVKGFNNPFIAMAPAGGNLETNAYFPSNNFQFNQECKPPPSLANFSFDGINNNNNNNSTMINGSINVFPFGGVMKRHSSTSEGDDDQGKRLHENNSNGFWNGMLGGGSW</sequence>
<organism evidence="12 13">
    <name type="scientific">Penstemon smallii</name>
    <dbReference type="NCBI Taxonomy" id="265156"/>
    <lineage>
        <taxon>Eukaryota</taxon>
        <taxon>Viridiplantae</taxon>
        <taxon>Streptophyta</taxon>
        <taxon>Embryophyta</taxon>
        <taxon>Tracheophyta</taxon>
        <taxon>Spermatophyta</taxon>
        <taxon>Magnoliopsida</taxon>
        <taxon>eudicotyledons</taxon>
        <taxon>Gunneridae</taxon>
        <taxon>Pentapetalae</taxon>
        <taxon>asterids</taxon>
        <taxon>lamiids</taxon>
        <taxon>Lamiales</taxon>
        <taxon>Plantaginaceae</taxon>
        <taxon>Cheloneae</taxon>
        <taxon>Penstemon</taxon>
    </lineage>
</organism>
<dbReference type="GO" id="GO:0005634">
    <property type="term" value="C:nucleus"/>
    <property type="evidence" value="ECO:0007669"/>
    <property type="project" value="UniProtKB-SubCell"/>
</dbReference>
<gene>
    <name evidence="12" type="ORF">ACJIZ3_007566</name>
</gene>
<evidence type="ECO:0000256" key="4">
    <source>
        <dbReference type="ARBA" id="ARBA00023015"/>
    </source>
</evidence>
<dbReference type="GO" id="GO:0003677">
    <property type="term" value="F:DNA binding"/>
    <property type="evidence" value="ECO:0007669"/>
    <property type="project" value="UniProtKB-UniRule"/>
</dbReference>
<evidence type="ECO:0000256" key="1">
    <source>
        <dbReference type="ARBA" id="ARBA00022723"/>
    </source>
</evidence>
<proteinExistence type="predicted"/>
<dbReference type="Proteomes" id="UP001634393">
    <property type="component" value="Unassembled WGS sequence"/>
</dbReference>
<evidence type="ECO:0000256" key="8">
    <source>
        <dbReference type="PROSITE-ProRule" id="PRU00071"/>
    </source>
</evidence>
<keyword evidence="4 9" id="KW-0805">Transcription regulation</keyword>
<feature type="domain" description="Dof-type" evidence="11">
    <location>
        <begin position="42"/>
        <end position="96"/>
    </location>
</feature>
<keyword evidence="6 9" id="KW-0804">Transcription</keyword>
<feature type="compositionally biased region" description="Basic and acidic residues" evidence="10">
    <location>
        <begin position="119"/>
        <end position="128"/>
    </location>
</feature>
<dbReference type="InterPro" id="IPR045174">
    <property type="entry name" value="Dof"/>
</dbReference>
<dbReference type="GO" id="GO:0008270">
    <property type="term" value="F:zinc ion binding"/>
    <property type="evidence" value="ECO:0007669"/>
    <property type="project" value="UniProtKB-KW"/>
</dbReference>
<dbReference type="PROSITE" id="PS50884">
    <property type="entry name" value="ZF_DOF_2"/>
    <property type="match status" value="1"/>
</dbReference>
<keyword evidence="1 9" id="KW-0479">Metal-binding</keyword>
<evidence type="ECO:0000259" key="11">
    <source>
        <dbReference type="PROSITE" id="PS50884"/>
    </source>
</evidence>
<dbReference type="PROSITE" id="PS01361">
    <property type="entry name" value="ZF_DOF_1"/>
    <property type="match status" value="1"/>
</dbReference>
<evidence type="ECO:0000256" key="5">
    <source>
        <dbReference type="ARBA" id="ARBA00023125"/>
    </source>
</evidence>
<comment type="function">
    <text evidence="9">Transcription factor that binds specifically to a 5'-AA[AG]G-3' consensus core sequence.</text>
</comment>
<keyword evidence="13" id="KW-1185">Reference proteome</keyword>
<feature type="region of interest" description="Disordered" evidence="10">
    <location>
        <begin position="278"/>
        <end position="311"/>
    </location>
</feature>
<dbReference type="PANTHER" id="PTHR31992">
    <property type="entry name" value="DOF ZINC FINGER PROTEIN DOF1.4-RELATED"/>
    <property type="match status" value="1"/>
</dbReference>